<dbReference type="Proteomes" id="UP000254220">
    <property type="component" value="Unassembled WGS sequence"/>
</dbReference>
<evidence type="ECO:0000313" key="2">
    <source>
        <dbReference type="Proteomes" id="UP000254220"/>
    </source>
</evidence>
<reference evidence="1 2" key="1">
    <citation type="submission" date="2018-06" db="EMBL/GenBank/DDBJ databases">
        <authorList>
            <consortium name="Pathogen Informatics"/>
            <person name="Doyle S."/>
        </authorList>
    </citation>
    <scope>NUCLEOTIDE SEQUENCE [LARGE SCALE GENOMIC DNA]</scope>
    <source>
        <strain evidence="1 2">NCTC12420</strain>
    </source>
</reference>
<organism evidence="1 2">
    <name type="scientific">Salmonella enterica subsp. indica</name>
    <dbReference type="NCBI Taxonomy" id="59207"/>
    <lineage>
        <taxon>Bacteria</taxon>
        <taxon>Pseudomonadati</taxon>
        <taxon>Pseudomonadota</taxon>
        <taxon>Gammaproteobacteria</taxon>
        <taxon>Enterobacterales</taxon>
        <taxon>Enterobacteriaceae</taxon>
        <taxon>Salmonella</taxon>
    </lineage>
</organism>
<proteinExistence type="predicted"/>
<protein>
    <submittedName>
        <fullName evidence="1">Uncharacterized protein</fullName>
    </submittedName>
</protein>
<dbReference type="AlphaFoldDB" id="A0A379YME0"/>
<evidence type="ECO:0000313" key="1">
    <source>
        <dbReference type="EMBL" id="SUI47342.1"/>
    </source>
</evidence>
<name>A0A379YME0_SALER</name>
<gene>
    <name evidence="1" type="ORF">NCTC12420_05127</name>
</gene>
<dbReference type="EMBL" id="UGYB01000004">
    <property type="protein sequence ID" value="SUI47342.1"/>
    <property type="molecule type" value="Genomic_DNA"/>
</dbReference>
<sequence>MELLENITEKISYEIAFHFERTTQISASLFQMKHALLWAIMAHAFWHIICL</sequence>
<accession>A0A379YME0</accession>